<accession>A0ABQ4MB70</accession>
<evidence type="ECO:0000313" key="2">
    <source>
        <dbReference type="EMBL" id="GIP53231.1"/>
    </source>
</evidence>
<keyword evidence="3" id="KW-1185">Reference proteome</keyword>
<feature type="transmembrane region" description="Helical" evidence="1">
    <location>
        <begin position="62"/>
        <end position="84"/>
    </location>
</feature>
<gene>
    <name evidence="2" type="ORF">J42TS3_22660</name>
</gene>
<comment type="caution">
    <text evidence="2">The sequence shown here is derived from an EMBL/GenBank/DDBJ whole genome shotgun (WGS) entry which is preliminary data.</text>
</comment>
<keyword evidence="1" id="KW-0472">Membrane</keyword>
<evidence type="ECO:0000313" key="3">
    <source>
        <dbReference type="Proteomes" id="UP000679992"/>
    </source>
</evidence>
<dbReference type="Pfam" id="PF06541">
    <property type="entry name" value="ABC_trans_CmpB"/>
    <property type="match status" value="1"/>
</dbReference>
<feature type="transmembrane region" description="Helical" evidence="1">
    <location>
        <begin position="6"/>
        <end position="26"/>
    </location>
</feature>
<name>A0ABQ4MB70_9BACL</name>
<evidence type="ECO:0000256" key="1">
    <source>
        <dbReference type="SAM" id="Phobius"/>
    </source>
</evidence>
<feature type="transmembrane region" description="Helical" evidence="1">
    <location>
        <begin position="137"/>
        <end position="156"/>
    </location>
</feature>
<keyword evidence="1" id="KW-1133">Transmembrane helix</keyword>
<reference evidence="2 3" key="1">
    <citation type="submission" date="2021-03" db="EMBL/GenBank/DDBJ databases">
        <title>Antimicrobial resistance genes in bacteria isolated from Japanese honey, and their potential for conferring macrolide and lincosamide resistance in the American foulbrood pathogen Paenibacillus larvae.</title>
        <authorList>
            <person name="Okamoto M."/>
            <person name="Kumagai M."/>
            <person name="Kanamori H."/>
            <person name="Takamatsu D."/>
        </authorList>
    </citation>
    <scope>NUCLEOTIDE SEQUENCE [LARGE SCALE GENOMIC DNA]</scope>
    <source>
        <strain evidence="2 3">J42TS3</strain>
    </source>
</reference>
<dbReference type="RefSeq" id="WP_244861491.1">
    <property type="nucleotide sequence ID" value="NZ_BOSL01000006.1"/>
</dbReference>
<sequence>MTESLFYFLAYSVSGWILENVYSLATRGVFWKEGFMKGPYKPMYGFAPLLLLYFAGEDPNPLLMLVLCFVVPTAVEYASGILLQGLFGRQWWDYSNNRWQLQGHICLRFSLYWGVLSLGLITFIHPFMEKVYEGLSPAWETAGPLLLFLFLADLAWTSTARRRDWKQSLV</sequence>
<proteinExistence type="predicted"/>
<dbReference type="EMBL" id="BOSL01000006">
    <property type="protein sequence ID" value="GIP53231.1"/>
    <property type="molecule type" value="Genomic_DNA"/>
</dbReference>
<protein>
    <submittedName>
        <fullName evidence="2">Membrane protein</fullName>
    </submittedName>
</protein>
<keyword evidence="1" id="KW-0812">Transmembrane</keyword>
<dbReference type="InterPro" id="IPR010540">
    <property type="entry name" value="CmpB_TMEM229"/>
</dbReference>
<organism evidence="2 3">
    <name type="scientific">Paenibacillus vini</name>
    <dbReference type="NCBI Taxonomy" id="1476024"/>
    <lineage>
        <taxon>Bacteria</taxon>
        <taxon>Bacillati</taxon>
        <taxon>Bacillota</taxon>
        <taxon>Bacilli</taxon>
        <taxon>Bacillales</taxon>
        <taxon>Paenibacillaceae</taxon>
        <taxon>Paenibacillus</taxon>
    </lineage>
</organism>
<dbReference type="Proteomes" id="UP000679992">
    <property type="component" value="Unassembled WGS sequence"/>
</dbReference>
<feature type="transmembrane region" description="Helical" evidence="1">
    <location>
        <begin position="105"/>
        <end position="125"/>
    </location>
</feature>